<keyword evidence="3" id="KW-1185">Reference proteome</keyword>
<dbReference type="CDD" id="cd06664">
    <property type="entry name" value="IscU_like"/>
    <property type="match status" value="1"/>
</dbReference>
<reference evidence="2 3" key="1">
    <citation type="journal article" date="2014" name="Proc. Natl. Acad. Sci. U.S.A.">
        <title>Functional type 2 photosynthetic reaction centers found in the rare bacterial phylum Gemmatimonadetes.</title>
        <authorList>
            <person name="Zeng Y."/>
            <person name="Feng F."/>
            <person name="Medova H."/>
            <person name="Dean J."/>
            <person name="Koblizek M."/>
        </authorList>
    </citation>
    <scope>NUCLEOTIDE SEQUENCE [LARGE SCALE GENOMIC DNA]</scope>
    <source>
        <strain evidence="2 3">AP64</strain>
    </source>
</reference>
<proteinExistence type="predicted"/>
<dbReference type="GO" id="GO:0005506">
    <property type="term" value="F:iron ion binding"/>
    <property type="evidence" value="ECO:0007669"/>
    <property type="project" value="InterPro"/>
</dbReference>
<dbReference type="PANTHER" id="PTHR10093">
    <property type="entry name" value="IRON-SULFUR CLUSTER ASSEMBLY ENZYME NIFU HOMOLOG"/>
    <property type="match status" value="1"/>
</dbReference>
<dbReference type="Gene3D" id="3.90.1010.10">
    <property type="match status" value="1"/>
</dbReference>
<organism evidence="2 3">
    <name type="scientific">Gemmatimonas phototrophica</name>
    <dbReference type="NCBI Taxonomy" id="1379270"/>
    <lineage>
        <taxon>Bacteria</taxon>
        <taxon>Pseudomonadati</taxon>
        <taxon>Gemmatimonadota</taxon>
        <taxon>Gemmatimonadia</taxon>
        <taxon>Gemmatimonadales</taxon>
        <taxon>Gemmatimonadaceae</taxon>
        <taxon>Gemmatimonas</taxon>
    </lineage>
</organism>
<reference evidence="2 3" key="2">
    <citation type="journal article" date="2016" name="Environ. Microbiol. Rep.">
        <title>Metagenomic evidence for the presence of phototrophic Gemmatimonadetes bacteria in diverse environments.</title>
        <authorList>
            <person name="Zeng Y."/>
            <person name="Baumbach J."/>
            <person name="Barbosa E.G."/>
            <person name="Azevedo V."/>
            <person name="Zhang C."/>
            <person name="Koblizek M."/>
        </authorList>
    </citation>
    <scope>NUCLEOTIDE SEQUENCE [LARGE SCALE GENOMIC DNA]</scope>
    <source>
        <strain evidence="2 3">AP64</strain>
    </source>
</reference>
<dbReference type="Proteomes" id="UP000076404">
    <property type="component" value="Chromosome"/>
</dbReference>
<evidence type="ECO:0000313" key="3">
    <source>
        <dbReference type="Proteomes" id="UP000076404"/>
    </source>
</evidence>
<dbReference type="NCBIfam" id="TIGR01994">
    <property type="entry name" value="SUF_scaf_2"/>
    <property type="match status" value="1"/>
</dbReference>
<evidence type="ECO:0000259" key="1">
    <source>
        <dbReference type="Pfam" id="PF01592"/>
    </source>
</evidence>
<protein>
    <recommendedName>
        <fullName evidence="1">NIF system FeS cluster assembly NifU N-terminal domain-containing protein</fullName>
    </recommendedName>
</protein>
<dbReference type="InterPro" id="IPR002871">
    <property type="entry name" value="NIF_FeS_clus_asmbl_NifU_N"/>
</dbReference>
<sequence length="143" mass="14834">MSGKASAASMAAMYQDALLAHHRAPHNRREMGDATASAVHKNPVCGDEIRVMVRVDGDELVDVSFTGRGCSIATASASMMTDATVGQSVGDAVALAEQVERMLTGADGALPDGLAPLRGVAPFAGRHGCARMPWQALREALST</sequence>
<dbReference type="GO" id="GO:0051536">
    <property type="term" value="F:iron-sulfur cluster binding"/>
    <property type="evidence" value="ECO:0007669"/>
    <property type="project" value="InterPro"/>
</dbReference>
<dbReference type="eggNOG" id="COG0822">
    <property type="taxonomic scope" value="Bacteria"/>
</dbReference>
<dbReference type="SUPFAM" id="SSF82649">
    <property type="entry name" value="SufE/NifU"/>
    <property type="match status" value="1"/>
</dbReference>
<dbReference type="GO" id="GO:0016226">
    <property type="term" value="P:iron-sulfur cluster assembly"/>
    <property type="evidence" value="ECO:0007669"/>
    <property type="project" value="InterPro"/>
</dbReference>
<dbReference type="EMBL" id="CP011454">
    <property type="protein sequence ID" value="AMW05803.1"/>
    <property type="molecule type" value="Genomic_DNA"/>
</dbReference>
<gene>
    <name evidence="2" type="ORF">GEMMAAP_15380</name>
</gene>
<dbReference type="AlphaFoldDB" id="A0A143BMG5"/>
<dbReference type="Pfam" id="PF01592">
    <property type="entry name" value="NifU_N"/>
    <property type="match status" value="1"/>
</dbReference>
<evidence type="ECO:0000313" key="2">
    <source>
        <dbReference type="EMBL" id="AMW05803.1"/>
    </source>
</evidence>
<accession>A0A143BMG5</accession>
<feature type="domain" description="NIF system FeS cluster assembly NifU N-terminal" evidence="1">
    <location>
        <begin position="13"/>
        <end position="104"/>
    </location>
</feature>
<dbReference type="KEGG" id="gph:GEMMAAP_15380"/>
<dbReference type="STRING" id="1379270.GEMMAAP_15380"/>
<name>A0A143BMG5_9BACT</name>